<accession>A0A6H5H1Z0</accession>
<name>A0A6H5H1Z0_9HEMI</name>
<dbReference type="AlphaFoldDB" id="A0A6H5H1Z0"/>
<gene>
    <name evidence="1" type="ORF">NTEN_LOCUS14980</name>
</gene>
<organism evidence="1 2">
    <name type="scientific">Nesidiocoris tenuis</name>
    <dbReference type="NCBI Taxonomy" id="355587"/>
    <lineage>
        <taxon>Eukaryota</taxon>
        <taxon>Metazoa</taxon>
        <taxon>Ecdysozoa</taxon>
        <taxon>Arthropoda</taxon>
        <taxon>Hexapoda</taxon>
        <taxon>Insecta</taxon>
        <taxon>Pterygota</taxon>
        <taxon>Neoptera</taxon>
        <taxon>Paraneoptera</taxon>
        <taxon>Hemiptera</taxon>
        <taxon>Heteroptera</taxon>
        <taxon>Panheteroptera</taxon>
        <taxon>Cimicomorpha</taxon>
        <taxon>Miridae</taxon>
        <taxon>Dicyphina</taxon>
        <taxon>Nesidiocoris</taxon>
    </lineage>
</organism>
<evidence type="ECO:0000313" key="1">
    <source>
        <dbReference type="EMBL" id="CAB0009907.1"/>
    </source>
</evidence>
<sequence length="94" mass="10440">MPKLEGSGHVPPCRKAQEVLNCPCARDASCLATAAWDASLLATAALKQAKIRPCQKFHTLIGIFQNRYKRYAERRYGMRGNAAEHASAAWNHLM</sequence>
<reference evidence="1 2" key="1">
    <citation type="submission" date="2020-02" db="EMBL/GenBank/DDBJ databases">
        <authorList>
            <person name="Ferguson B K."/>
        </authorList>
    </citation>
    <scope>NUCLEOTIDE SEQUENCE [LARGE SCALE GENOMIC DNA]</scope>
</reference>
<dbReference type="Proteomes" id="UP000479000">
    <property type="component" value="Unassembled WGS sequence"/>
</dbReference>
<feature type="non-terminal residue" evidence="1">
    <location>
        <position position="94"/>
    </location>
</feature>
<protein>
    <submittedName>
        <fullName evidence="1">Uncharacterized protein</fullName>
    </submittedName>
</protein>
<evidence type="ECO:0000313" key="2">
    <source>
        <dbReference type="Proteomes" id="UP000479000"/>
    </source>
</evidence>
<dbReference type="EMBL" id="CADCXU010022461">
    <property type="protein sequence ID" value="CAB0009907.1"/>
    <property type="molecule type" value="Genomic_DNA"/>
</dbReference>
<proteinExistence type="predicted"/>
<keyword evidence="2" id="KW-1185">Reference proteome</keyword>